<evidence type="ECO:0000256" key="1">
    <source>
        <dbReference type="ARBA" id="ARBA00023242"/>
    </source>
</evidence>
<evidence type="ECO:0000313" key="3">
    <source>
        <dbReference type="EMBL" id="CEO57007.1"/>
    </source>
</evidence>
<dbReference type="AlphaFoldDB" id="A0A0B7KNJ4"/>
<dbReference type="EMBL" id="CDPU01000081">
    <property type="protein sequence ID" value="CEO57007.1"/>
    <property type="molecule type" value="Genomic_DNA"/>
</dbReference>
<feature type="region of interest" description="Disordered" evidence="2">
    <location>
        <begin position="1"/>
        <end position="87"/>
    </location>
</feature>
<name>A0A0B7KNJ4_BIOOC</name>
<protein>
    <recommendedName>
        <fullName evidence="4">Transcription factor domain-containing protein</fullName>
    </recommendedName>
</protein>
<reference evidence="3" key="1">
    <citation type="submission" date="2015-01" db="EMBL/GenBank/DDBJ databases">
        <authorList>
            <person name="Durling Mikael"/>
        </authorList>
    </citation>
    <scope>NUCLEOTIDE SEQUENCE</scope>
</reference>
<sequence>MSRSNHAELQFIPSSHPGTAPSRESQRRANAHAARVAHGRVRRFRVIEYQASQDSRKPKEKTDAPGSRPKRSRPQRSSGAAATASPLPSAEAGGFVLENPVTRIVSARKEPFALFARSFNQTESYLVDYYVHVVVPYQSVFCNRLWDKAEYRELMRGDWMRLVLARGYSLDALLLIACRHLAANKSLEPDGHQRYMELAVKYKLSCVKGLNETISDEVVSIISDATVATVVMLACDEFWIKEPSTARRHLDGALQMVNHNGGPQTLGLNGFLEHVLYKFWGDVQHGNQVMH</sequence>
<organism evidence="3">
    <name type="scientific">Bionectria ochroleuca</name>
    <name type="common">Gliocladium roseum</name>
    <dbReference type="NCBI Taxonomy" id="29856"/>
    <lineage>
        <taxon>Eukaryota</taxon>
        <taxon>Fungi</taxon>
        <taxon>Dikarya</taxon>
        <taxon>Ascomycota</taxon>
        <taxon>Pezizomycotina</taxon>
        <taxon>Sordariomycetes</taxon>
        <taxon>Hypocreomycetidae</taxon>
        <taxon>Hypocreales</taxon>
        <taxon>Bionectriaceae</taxon>
        <taxon>Clonostachys</taxon>
    </lineage>
</organism>
<feature type="compositionally biased region" description="Basic and acidic residues" evidence="2">
    <location>
        <begin position="54"/>
        <end position="63"/>
    </location>
</feature>
<evidence type="ECO:0008006" key="4">
    <source>
        <dbReference type="Google" id="ProtNLM"/>
    </source>
</evidence>
<feature type="compositionally biased region" description="Basic residues" evidence="2">
    <location>
        <begin position="35"/>
        <end position="44"/>
    </location>
</feature>
<dbReference type="Pfam" id="PF11951">
    <property type="entry name" value="Fungal_trans_2"/>
    <property type="match status" value="1"/>
</dbReference>
<accession>A0A0B7KNJ4</accession>
<dbReference type="PANTHER" id="PTHR37540">
    <property type="entry name" value="TRANSCRIPTION FACTOR (ACR-2), PUTATIVE-RELATED-RELATED"/>
    <property type="match status" value="1"/>
</dbReference>
<dbReference type="PANTHER" id="PTHR37540:SF10">
    <property type="entry name" value="SIGMA-70 REGION 2 FAMILY PROTEIN"/>
    <property type="match status" value="1"/>
</dbReference>
<gene>
    <name evidence="3" type="ORF">BN869_000013065_1</name>
</gene>
<evidence type="ECO:0000256" key="2">
    <source>
        <dbReference type="SAM" id="MobiDB-lite"/>
    </source>
</evidence>
<dbReference type="InterPro" id="IPR021858">
    <property type="entry name" value="Fun_TF"/>
</dbReference>
<proteinExistence type="predicted"/>
<keyword evidence="1" id="KW-0539">Nucleus</keyword>